<dbReference type="RefSeq" id="WP_070077706.1">
    <property type="nucleotide sequence ID" value="NZ_CP017415.1"/>
</dbReference>
<dbReference type="EMBL" id="CP017415">
    <property type="protein sequence ID" value="AOU97319.1"/>
    <property type="molecule type" value="Genomic_DNA"/>
</dbReference>
<evidence type="ECO:0000313" key="3">
    <source>
        <dbReference type="Proteomes" id="UP000095401"/>
    </source>
</evidence>
<dbReference type="SUPFAM" id="SSF55681">
    <property type="entry name" value="Class II aaRS and biotin synthetases"/>
    <property type="match status" value="1"/>
</dbReference>
<proteinExistence type="predicted"/>
<feature type="domain" description="BPL/LPL catalytic" evidence="1">
    <location>
        <begin position="30"/>
        <end position="216"/>
    </location>
</feature>
<keyword evidence="3" id="KW-1185">Reference proteome</keyword>
<accession>A0A1D8ILI3</accession>
<dbReference type="PANTHER" id="PTHR43679:SF2">
    <property type="entry name" value="OCTANOYL-[GCVH]:PROTEIN N-OCTANOYLTRANSFERASE"/>
    <property type="match status" value="1"/>
</dbReference>
<evidence type="ECO:0000313" key="2">
    <source>
        <dbReference type="EMBL" id="AOU97319.1"/>
    </source>
</evidence>
<dbReference type="AlphaFoldDB" id="A0A1D8ILI3"/>
<dbReference type="InterPro" id="IPR004143">
    <property type="entry name" value="BPL_LPL_catalytic"/>
</dbReference>
<dbReference type="InterPro" id="IPR045864">
    <property type="entry name" value="aa-tRNA-synth_II/BPL/LPL"/>
</dbReference>
<reference evidence="3" key="1">
    <citation type="submission" date="2016-09" db="EMBL/GenBank/DDBJ databases">
        <title>Acidihalobacter prosperus F5.</title>
        <authorList>
            <person name="Khaleque H.N."/>
            <person name="Ramsay J.P."/>
            <person name="Kaksonen A.H."/>
            <person name="Boxall N.J."/>
            <person name="Watkin E.L.J."/>
        </authorList>
    </citation>
    <scope>NUCLEOTIDE SEQUENCE [LARGE SCALE GENOMIC DNA]</scope>
    <source>
        <strain evidence="3">F5</strain>
    </source>
</reference>
<gene>
    <name evidence="2" type="ORF">BI364_04320</name>
</gene>
<dbReference type="PROSITE" id="PS51733">
    <property type="entry name" value="BPL_LPL_CATALYTIC"/>
    <property type="match status" value="1"/>
</dbReference>
<dbReference type="InterPro" id="IPR050664">
    <property type="entry name" value="Octanoyltrans_LipM/LipL"/>
</dbReference>
<dbReference type="Gene3D" id="3.30.930.10">
    <property type="entry name" value="Bira Bifunctional Protein, Domain 2"/>
    <property type="match status" value="1"/>
</dbReference>
<sequence length="340" mass="36859">MSRLKFYDAGWLSPYALHASYAGLAASLGEGDEAWLVLARADQGHIALGASQYADAELDLNYCRMRRIPVVQRALGGGTVWVDSRQLCLFFIFPRGLAPRSHGALFDTCLDVLVEAYAQVGVTVTRVGGQDLWCAGRKLLGSGAASIGQAIVFGASILERFDAESFAACVDCSSRGFQTWLREALAEGMTDLLSLGYAQRATRFADVLRAVCDTRWDTVLARPDAVQNAAIAAVEHELRQSLELGGRRLVRGGLKINRETYLLEDTTSPWLRLLWRGGSVMRAASADHRIDTVLQACVGRPLAGGRLVYEQALAHGLSEAMAQSLVLRVEGLCRSLGQDA</sequence>
<dbReference type="PANTHER" id="PTHR43679">
    <property type="entry name" value="OCTANOYLTRANSFERASE LIPM-RELATED"/>
    <property type="match status" value="1"/>
</dbReference>
<dbReference type="KEGG" id="aprs:BI364_04320"/>
<name>A0A1D8ILI3_9GAMM</name>
<evidence type="ECO:0000259" key="1">
    <source>
        <dbReference type="PROSITE" id="PS51733"/>
    </source>
</evidence>
<dbReference type="Pfam" id="PF21948">
    <property type="entry name" value="LplA-B_cat"/>
    <property type="match status" value="1"/>
</dbReference>
<organism evidence="2 3">
    <name type="scientific">Acidihalobacter yilgarnensis</name>
    <dbReference type="NCBI Taxonomy" id="2819280"/>
    <lineage>
        <taxon>Bacteria</taxon>
        <taxon>Pseudomonadati</taxon>
        <taxon>Pseudomonadota</taxon>
        <taxon>Gammaproteobacteria</taxon>
        <taxon>Chromatiales</taxon>
        <taxon>Ectothiorhodospiraceae</taxon>
        <taxon>Acidihalobacter</taxon>
    </lineage>
</organism>
<protein>
    <recommendedName>
        <fullName evidence="1">BPL/LPL catalytic domain-containing protein</fullName>
    </recommendedName>
</protein>
<dbReference type="Proteomes" id="UP000095401">
    <property type="component" value="Chromosome"/>
</dbReference>